<dbReference type="Pfam" id="PF13573">
    <property type="entry name" value="SprB"/>
    <property type="match status" value="8"/>
</dbReference>
<sequence length="1472" mass="156404">MKFYLTILLCVLGFYSFSQTTSYYILMNYLPNTGNASCGNLYNKHTRMRATISSSDGSNPVAFTADVLANTKVNLPTSLNGYKITGNIETETGGVWTSCTSFTYSGTASLGSNNSLPLWGSFIYCWSPVEKQSFAISGGDYGDYLTISKIKYTNPPSTWLVSMNSIDWVTLTMPAPKNGYIPETGSVGPYYLIDRDMLRNVLGSTFYGKPIYFRSKYSNDCFSNNTSDPTTSPFVFALKPTVTLTSYEDARCKGESSGTATLNIQHPDVDRFIITCKNLDNSAYDFQIPAASRGDNVVSGLRAGSWQFIVENNNSVNASDYGAAYETFNHTVREPALPLRASTVSKKYGSFDVSCNGGSNGEITASAIGGNGTYTYTWSHDAALTSATASGLKAGTYTVTATDYKGCVNSTSITLLEPTKLTASLTSTGGKGAYQVSCWDKSDGALLASGSGGASGYTYTWSTGATGNTISGLSVNSYTVTVKDANTCTAQSSVTLTAPPKIDFSINELASLTCPNDHTAILEAKPVASTIIGTAHYDWSTGETISTIEDKGAGTYSVKVSDDQGCSTTKSKTLVDPPANTVSISPLSNYNGSYIKCNGDSNGSLAAIVKDENNNTITAQNYSWTVGSTTVGDGATLSSVSDLNEGQYKVVITYRNQCKAEATYFLSDPEPVTVAVSTASNYNGQPISCYNMTDGKLHAIASGGTGTLTFSWNTGATGSLLTNIGAGFYTVTIKDVNGCIGTQTQQLQNPEPVQAVITDVSDYSGYGISCYGSSDGYILAEGTGGTGVYTYSWSNGNTSMSINKLVADVYTVTVSDNNACKQSISQTITSPPTLSLSVANQKNVSCFDGNDGAIELKSSGGVGNYTYSNDSKTTWQAGNTFNSLKQGSYTIYLQDANGCEKNIAATLTQPTKISISFTNIQPAFCSNPTGTATAVVTGGTTGYTYSWQDSKSSEVDTDAILSNVKSGIYTLVVQDKNACPMTNSVAITSNDGAKSTYTATAAKCFDSFDGSASIVITEGDGPFVTEWPDGQSSLQGINLGKGTYNVLITDSHNCTVVQAVDIPAPDALQLAVKSATIPTCNGVCDGQLTLEATGGVGGYIYEWNNKAGEAQPQLCAAVYPVVLKDANGCILTQDVELKHPDPIQITVVSATLPTCKDGCDGSLEVTANGGNGGYNYIWSVGGNSAIKTNLCPGVYTVSVEDAKGCKGENTVTLNNTPELLLNLGGGVTLCVGQRYTLDAGAGWNSIAWGSSAGLSSVDQKVTVNEAGRYWVEVLSDKGCVAQDTFLLETSYDLLKAAFLMQSQAAVGDTVVMIDVSWPLPETIEWNYPLEMTKLLDNGDVVYGQYKNTGVYEVTLGSHLGECYDQISKTITIIEGEEDTEGGRLGYEESVKQFTLYPNPNNGSFHVGVELIREMPITVSVWHSPTGILIKQVQKSGDKQYEIYFDLKPLTSGTYVLRLDYENGKKYIRFVVN</sequence>
<gene>
    <name evidence="1" type="ORF">SAMN05660236_0856</name>
</gene>
<proteinExistence type="predicted"/>
<dbReference type="InterPro" id="IPR026444">
    <property type="entry name" value="Secre_tail"/>
</dbReference>
<name>A0A1T5J8B7_9BACT</name>
<evidence type="ECO:0000313" key="1">
    <source>
        <dbReference type="EMBL" id="SKC47508.1"/>
    </source>
</evidence>
<dbReference type="NCBIfam" id="TIGR04183">
    <property type="entry name" value="Por_Secre_tail"/>
    <property type="match status" value="1"/>
</dbReference>
<dbReference type="Proteomes" id="UP000190961">
    <property type="component" value="Unassembled WGS sequence"/>
</dbReference>
<accession>A0A1T5J8B7</accession>
<dbReference type="Gene3D" id="2.60.40.740">
    <property type="match status" value="5"/>
</dbReference>
<protein>
    <submittedName>
        <fullName evidence="1">Por secretion system C-terminal sorting domain-containing protein</fullName>
    </submittedName>
</protein>
<keyword evidence="2" id="KW-1185">Reference proteome</keyword>
<organism evidence="1 2">
    <name type="scientific">Ohtaekwangia koreensis</name>
    <dbReference type="NCBI Taxonomy" id="688867"/>
    <lineage>
        <taxon>Bacteria</taxon>
        <taxon>Pseudomonadati</taxon>
        <taxon>Bacteroidota</taxon>
        <taxon>Cytophagia</taxon>
        <taxon>Cytophagales</taxon>
        <taxon>Fulvivirgaceae</taxon>
        <taxon>Ohtaekwangia</taxon>
    </lineage>
</organism>
<dbReference type="STRING" id="688867.SAMN05660236_0856"/>
<reference evidence="1 2" key="1">
    <citation type="submission" date="2017-02" db="EMBL/GenBank/DDBJ databases">
        <authorList>
            <person name="Peterson S.W."/>
        </authorList>
    </citation>
    <scope>NUCLEOTIDE SEQUENCE [LARGE SCALE GENOMIC DNA]</scope>
    <source>
        <strain evidence="1 2">DSM 25262</strain>
    </source>
</reference>
<dbReference type="EMBL" id="FUZU01000001">
    <property type="protein sequence ID" value="SKC47508.1"/>
    <property type="molecule type" value="Genomic_DNA"/>
</dbReference>
<dbReference type="InterPro" id="IPR025667">
    <property type="entry name" value="SprB_repeat"/>
</dbReference>
<evidence type="ECO:0000313" key="2">
    <source>
        <dbReference type="Proteomes" id="UP000190961"/>
    </source>
</evidence>